<proteinExistence type="predicted"/>
<dbReference type="EMBL" id="CM055752">
    <property type="protein sequence ID" value="KAJ7992390.1"/>
    <property type="molecule type" value="Genomic_DNA"/>
</dbReference>
<protein>
    <submittedName>
        <fullName evidence="1">Uncharacterized protein</fullName>
    </submittedName>
</protein>
<name>A0ACC2FMD2_DALPE</name>
<gene>
    <name evidence="1" type="ORF">DPEC_G00278030</name>
</gene>
<accession>A0ACC2FMD2</accession>
<dbReference type="Proteomes" id="UP001157502">
    <property type="component" value="Chromosome 25"/>
</dbReference>
<sequence>MQPPPRPLLVENQQAQPADRDTQHTGTGGAVHCYRPGANHSHQEMICGQDSSVVARIPWTGSVNTMHIFPQKVITCTAQTDRRRPIEIKENQRSLDRRVKMMVSMESIVLTWSTTELIVDRVKHIHLDWLTGLTALSTQAPWTHPSGKPFSGKRPGTIGLPSFPCCPAPRDGRGQGGVAL</sequence>
<keyword evidence="2" id="KW-1185">Reference proteome</keyword>
<organism evidence="1 2">
    <name type="scientific">Dallia pectoralis</name>
    <name type="common">Alaska blackfish</name>
    <dbReference type="NCBI Taxonomy" id="75939"/>
    <lineage>
        <taxon>Eukaryota</taxon>
        <taxon>Metazoa</taxon>
        <taxon>Chordata</taxon>
        <taxon>Craniata</taxon>
        <taxon>Vertebrata</taxon>
        <taxon>Euteleostomi</taxon>
        <taxon>Actinopterygii</taxon>
        <taxon>Neopterygii</taxon>
        <taxon>Teleostei</taxon>
        <taxon>Protacanthopterygii</taxon>
        <taxon>Esociformes</taxon>
        <taxon>Umbridae</taxon>
        <taxon>Dallia</taxon>
    </lineage>
</organism>
<comment type="caution">
    <text evidence="1">The sequence shown here is derived from an EMBL/GenBank/DDBJ whole genome shotgun (WGS) entry which is preliminary data.</text>
</comment>
<reference evidence="1" key="1">
    <citation type="submission" date="2021-05" db="EMBL/GenBank/DDBJ databases">
        <authorList>
            <person name="Pan Q."/>
            <person name="Jouanno E."/>
            <person name="Zahm M."/>
            <person name="Klopp C."/>
            <person name="Cabau C."/>
            <person name="Louis A."/>
            <person name="Berthelot C."/>
            <person name="Parey E."/>
            <person name="Roest Crollius H."/>
            <person name="Montfort J."/>
            <person name="Robinson-Rechavi M."/>
            <person name="Bouchez O."/>
            <person name="Lampietro C."/>
            <person name="Lopez Roques C."/>
            <person name="Donnadieu C."/>
            <person name="Postlethwait J."/>
            <person name="Bobe J."/>
            <person name="Dillon D."/>
            <person name="Chandos A."/>
            <person name="von Hippel F."/>
            <person name="Guiguen Y."/>
        </authorList>
    </citation>
    <scope>NUCLEOTIDE SEQUENCE</scope>
    <source>
        <strain evidence="1">YG-Jan2019</strain>
    </source>
</reference>
<evidence type="ECO:0000313" key="2">
    <source>
        <dbReference type="Proteomes" id="UP001157502"/>
    </source>
</evidence>
<evidence type="ECO:0000313" key="1">
    <source>
        <dbReference type="EMBL" id="KAJ7992390.1"/>
    </source>
</evidence>